<dbReference type="RefSeq" id="WP_145149387.1">
    <property type="nucleotide sequence ID" value="NZ_VNIM01000019.1"/>
</dbReference>
<name>A0A558R828_9SPHN</name>
<comment type="caution">
    <text evidence="1">The sequence shown here is derived from an EMBL/GenBank/DDBJ whole genome shotgun (WGS) entry which is preliminary data.</text>
</comment>
<reference evidence="1 2" key="1">
    <citation type="submission" date="2019-07" db="EMBL/GenBank/DDBJ databases">
        <title>Sphingomonas solaris sp. nov., isolated from a solar panel from Boston, Massachusetts.</title>
        <authorList>
            <person name="Tanner K."/>
            <person name="Pascual J."/>
            <person name="Mancuso C."/>
            <person name="Pereto J."/>
            <person name="Khalil A."/>
            <person name="Vilanova C."/>
        </authorList>
    </citation>
    <scope>NUCLEOTIDE SEQUENCE [LARGE SCALE GENOMIC DNA]</scope>
    <source>
        <strain evidence="1 2">R4DWN</strain>
    </source>
</reference>
<proteinExistence type="predicted"/>
<dbReference type="Proteomes" id="UP000318681">
    <property type="component" value="Unassembled WGS sequence"/>
</dbReference>
<sequence>MTAARWQIIAAAEARLAAIAGIACIEINPSGDPDAYPALGLHDRGHRVIEGEAGATRYVLTLMVDGFVQGEGVDGATLSALYADVVTALVTETPFEELPGAVENVDEVDTDVEIAELASERRLGFATSFEIQFSTPRGDPSRFA</sequence>
<evidence type="ECO:0008006" key="3">
    <source>
        <dbReference type="Google" id="ProtNLM"/>
    </source>
</evidence>
<gene>
    <name evidence="1" type="ORF">FOY91_06725</name>
</gene>
<evidence type="ECO:0000313" key="2">
    <source>
        <dbReference type="Proteomes" id="UP000318681"/>
    </source>
</evidence>
<protein>
    <recommendedName>
        <fullName evidence="3">DUF3168 domain-containing protein</fullName>
    </recommendedName>
</protein>
<keyword evidence="2" id="KW-1185">Reference proteome</keyword>
<organism evidence="1 2">
    <name type="scientific">Alterirhizorhabdus solaris</name>
    <dbReference type="NCBI Taxonomy" id="2529389"/>
    <lineage>
        <taxon>Bacteria</taxon>
        <taxon>Pseudomonadati</taxon>
        <taxon>Pseudomonadota</taxon>
        <taxon>Alphaproteobacteria</taxon>
        <taxon>Sphingomonadales</taxon>
        <taxon>Rhizorhabdaceae</taxon>
        <taxon>Alterirhizorhabdus</taxon>
    </lineage>
</organism>
<dbReference type="OrthoDB" id="7570133at2"/>
<dbReference type="EMBL" id="VNIM01000019">
    <property type="protein sequence ID" value="TVV75549.1"/>
    <property type="molecule type" value="Genomic_DNA"/>
</dbReference>
<evidence type="ECO:0000313" key="1">
    <source>
        <dbReference type="EMBL" id="TVV75549.1"/>
    </source>
</evidence>
<dbReference type="AlphaFoldDB" id="A0A558R828"/>
<accession>A0A558R828</accession>